<name>A0A8T2TJM0_CERRI</name>
<feature type="compositionally biased region" description="Low complexity" evidence="1">
    <location>
        <begin position="1325"/>
        <end position="1335"/>
    </location>
</feature>
<feature type="region of interest" description="Disordered" evidence="1">
    <location>
        <begin position="48"/>
        <end position="69"/>
    </location>
</feature>
<gene>
    <name evidence="3" type="ORF">KP509_13G064100</name>
</gene>
<feature type="compositionally biased region" description="Polar residues" evidence="1">
    <location>
        <begin position="611"/>
        <end position="621"/>
    </location>
</feature>
<proteinExistence type="predicted"/>
<feature type="domain" description="Probable zinc-ribbon" evidence="2">
    <location>
        <begin position="960"/>
        <end position="1002"/>
    </location>
</feature>
<protein>
    <recommendedName>
        <fullName evidence="2">Probable zinc-ribbon domain-containing protein</fullName>
    </recommendedName>
</protein>
<feature type="compositionally biased region" description="Low complexity" evidence="1">
    <location>
        <begin position="727"/>
        <end position="743"/>
    </location>
</feature>
<dbReference type="InterPro" id="IPR040244">
    <property type="entry name" value="EDR4-like"/>
</dbReference>
<dbReference type="PANTHER" id="PTHR31105">
    <property type="entry name" value="EXTRA-LARGE G-PROTEIN-LIKE"/>
    <property type="match status" value="1"/>
</dbReference>
<feature type="compositionally biased region" description="Basic and acidic residues" evidence="1">
    <location>
        <begin position="747"/>
        <end position="756"/>
    </location>
</feature>
<dbReference type="InterPro" id="IPR021480">
    <property type="entry name" value="Zinc_ribbon_12"/>
</dbReference>
<feature type="compositionally biased region" description="Acidic residues" evidence="1">
    <location>
        <begin position="423"/>
        <end position="432"/>
    </location>
</feature>
<feature type="compositionally biased region" description="Gly residues" evidence="1">
    <location>
        <begin position="48"/>
        <end position="57"/>
    </location>
</feature>
<dbReference type="GO" id="GO:1900150">
    <property type="term" value="P:regulation of defense response to fungus"/>
    <property type="evidence" value="ECO:0007669"/>
    <property type="project" value="InterPro"/>
</dbReference>
<feature type="compositionally biased region" description="Basic and acidic residues" evidence="1">
    <location>
        <begin position="128"/>
        <end position="142"/>
    </location>
</feature>
<feature type="region of interest" description="Disordered" evidence="1">
    <location>
        <begin position="601"/>
        <end position="623"/>
    </location>
</feature>
<dbReference type="Pfam" id="PF11331">
    <property type="entry name" value="Zn_ribbon_12"/>
    <property type="match status" value="1"/>
</dbReference>
<feature type="region of interest" description="Disordered" evidence="1">
    <location>
        <begin position="652"/>
        <end position="799"/>
    </location>
</feature>
<dbReference type="EMBL" id="CM035418">
    <property type="protein sequence ID" value="KAH7421574.1"/>
    <property type="molecule type" value="Genomic_DNA"/>
</dbReference>
<feature type="compositionally biased region" description="Basic and acidic residues" evidence="1">
    <location>
        <begin position="149"/>
        <end position="159"/>
    </location>
</feature>
<evidence type="ECO:0000259" key="2">
    <source>
        <dbReference type="Pfam" id="PF11331"/>
    </source>
</evidence>
<sequence>MAHSKPGKRRVLCPKCTAVLSEPQTQIYECPICNTLLLAKDYGLGKTPGSGLHGGGSQDKDLISKAGSKPEKAELIITDQGQGKDAPQMSSEGIHETGMLEVRAVGNSSATSTSLNYEHTSMVSDIDGRAQEESNSENDKHQSTSVWKHGVDKNKGTDPDFSDAVKDVGCTDGSKSDVNIGCVFKEAKISDVNEADIMHANLIDDGNKAAGDNIGGSKNSRSNGNGKQTSNIGKYRLFDLSVFGIYNEETYNAIRRNTVAEQTRMGDDIDNIGTIDDKILSEPSIDLAQTAVSGPHDTKHQVNEDVAQMQRSANVPKLSATDTDGNRSGKGGNLEKVIPQNDADDRSLRALETTVENIHAVLSSMDVDALAEARYGNIPSITELNIDPAHAEMSFGDWHVQHVTRPTNEDRILHSETNGDTDSSWDDDDEAKDDFKFKETLTKENAQGSSSMRERNDGLKMRIPSRKSEFPLRTTAMQKFLRRNDKQTAVQRETSKQPDEINSVLHEAPYEEHSKRSSQRIPQESPDQSLKVKVEDDANSIAYTRGGNAFMDTLEEADQQMTELQNEVPADILFPSTSRDAMPLTPVLVKADDEGIAVTDDEYSKEEAESTRSSQSCSTGQKVDKMESEAVALASAKADYVSLWNASGKPVSLRWKGKRSTQSISSTEDEGAYGAESEVGSGSEREPFKGNQIGRHLPDKEGTFLGRQPLYPSSKLPQRSANLQKPSSTGIATSRRTTRTRTSMDGIDVHNMERGRHNSGRLIPGDRLSGHLGLGRGPDQRHNHSDSGGVDYNSDHSSVSQDSQLYPVYVSNPYASTSGASPQAVYPLQVTSHGSVPMALMQDQSIPLHSHGHHCVSPACSFCIQHQYLMQQPQMLNNAVVHPCAVCAAKASAAAYSPMLHHEVHDHHMHGLIHANSAVSNVGILPAQSQRQHTPTKQLRYPVSLPKKKKKLYTPLPGVGAPPYVLCTECNQLLQVPEYLPPITGSSLKLRCGACQKASKFSFTYAENENTSLTMSSSMNMAIRNGFKDVSIGYLSDQGLPSGGLASVQSSHGKGSILDQHTHHRALSNDQASLHPNVFEMPSPRAESAGLQHQLRPIAGSAKSEQALYSSNARYKNDGTNDGYSPKDSGLYGEDYFFSSRSSLSGTSPRRLSQISREKQQGHPLVLGRPGFQDRKSGHDSTAYEDAGLPLESTSAFGPFQEGSSRGRRFSSSSQGSSHHSNNGSPYNSHMESSDLDSKASNWHYQSADMGHLNCTQQGQRMPLAPGAPLIEHISHDIADKPSLGVYYDQSYNPDDGTGSAPLSPISDSRQFLDPIAQHSPPSPSSVKSSESGHSQPLSHDLNKGPKSIAGLLKKSLRDLGRGQGGSRRRVMVNGCLIPEAAVQMAEKLAGPVHAGTYWYDYQAGFWGVMGGPCLGIVMPHIEEFNFPMPTNCTGGKTGIFVNGRELHERDLEVLARRGLPTDSGKAYIVDVSGTVVDEDSGRPLKGLGKLAPTIEKRGCGYGMSPVTRLA</sequence>
<reference evidence="3" key="1">
    <citation type="submission" date="2021-08" db="EMBL/GenBank/DDBJ databases">
        <title>WGS assembly of Ceratopteris richardii.</title>
        <authorList>
            <person name="Marchant D.B."/>
            <person name="Chen G."/>
            <person name="Jenkins J."/>
            <person name="Shu S."/>
            <person name="Leebens-Mack J."/>
            <person name="Grimwood J."/>
            <person name="Schmutz J."/>
            <person name="Soltis P."/>
            <person name="Soltis D."/>
            <person name="Chen Z.-H."/>
        </authorList>
    </citation>
    <scope>NUCLEOTIDE SEQUENCE</scope>
    <source>
        <strain evidence="3">Whitten #5841</strain>
        <tissue evidence="3">Leaf</tissue>
    </source>
</reference>
<feature type="region of interest" description="Disordered" evidence="1">
    <location>
        <begin position="1142"/>
        <end position="1238"/>
    </location>
</feature>
<feature type="region of interest" description="Disordered" evidence="1">
    <location>
        <begin position="1286"/>
        <end position="1345"/>
    </location>
</feature>
<organism evidence="3 4">
    <name type="scientific">Ceratopteris richardii</name>
    <name type="common">Triangle waterfern</name>
    <dbReference type="NCBI Taxonomy" id="49495"/>
    <lineage>
        <taxon>Eukaryota</taxon>
        <taxon>Viridiplantae</taxon>
        <taxon>Streptophyta</taxon>
        <taxon>Embryophyta</taxon>
        <taxon>Tracheophyta</taxon>
        <taxon>Polypodiopsida</taxon>
        <taxon>Polypodiidae</taxon>
        <taxon>Polypodiales</taxon>
        <taxon>Pteridineae</taxon>
        <taxon>Pteridaceae</taxon>
        <taxon>Parkerioideae</taxon>
        <taxon>Ceratopteris</taxon>
    </lineage>
</organism>
<feature type="region of interest" description="Disordered" evidence="1">
    <location>
        <begin position="312"/>
        <end position="341"/>
    </location>
</feature>
<dbReference type="PANTHER" id="PTHR31105:SF42">
    <property type="entry name" value="OS02G0258300 PROTEIN"/>
    <property type="match status" value="1"/>
</dbReference>
<feature type="compositionally biased region" description="Polar residues" evidence="1">
    <location>
        <begin position="715"/>
        <end position="726"/>
    </location>
</feature>
<evidence type="ECO:0000256" key="1">
    <source>
        <dbReference type="SAM" id="MobiDB-lite"/>
    </source>
</evidence>
<dbReference type="OMA" id="SAHYCAS"/>
<feature type="compositionally biased region" description="Basic and acidic residues" evidence="1">
    <location>
        <begin position="433"/>
        <end position="442"/>
    </location>
</feature>
<feature type="compositionally biased region" description="Basic and acidic residues" evidence="1">
    <location>
        <begin position="58"/>
        <end position="69"/>
    </location>
</feature>
<feature type="region of interest" description="Disordered" evidence="1">
    <location>
        <begin position="128"/>
        <end position="159"/>
    </location>
</feature>
<feature type="compositionally biased region" description="Polar residues" evidence="1">
    <location>
        <begin position="519"/>
        <end position="528"/>
    </location>
</feature>
<keyword evidence="4" id="KW-1185">Reference proteome</keyword>
<feature type="compositionally biased region" description="Low complexity" evidence="1">
    <location>
        <begin position="1142"/>
        <end position="1153"/>
    </location>
</feature>
<dbReference type="Proteomes" id="UP000825935">
    <property type="component" value="Chromosome 13"/>
</dbReference>
<dbReference type="OrthoDB" id="1923002at2759"/>
<evidence type="ECO:0000313" key="4">
    <source>
        <dbReference type="Proteomes" id="UP000825935"/>
    </source>
</evidence>
<accession>A0A8T2TJM0</accession>
<feature type="region of interest" description="Disordered" evidence="1">
    <location>
        <begin position="407"/>
        <end position="531"/>
    </location>
</feature>
<feature type="compositionally biased region" description="Low complexity" evidence="1">
    <location>
        <begin position="1210"/>
        <end position="1230"/>
    </location>
</feature>
<evidence type="ECO:0000313" key="3">
    <source>
        <dbReference type="EMBL" id="KAH7421574.1"/>
    </source>
</evidence>
<comment type="caution">
    <text evidence="3">The sequence shown here is derived from an EMBL/GenBank/DDBJ whole genome shotgun (WGS) entry which is preliminary data.</text>
</comment>
<feature type="compositionally biased region" description="Basic and acidic residues" evidence="1">
    <location>
        <begin position="452"/>
        <end position="470"/>
    </location>
</feature>